<dbReference type="SUPFAM" id="SSF51735">
    <property type="entry name" value="NAD(P)-binding Rossmann-fold domains"/>
    <property type="match status" value="1"/>
</dbReference>
<dbReference type="Pfam" id="PF08338">
    <property type="entry name" value="DUF1731"/>
    <property type="match status" value="1"/>
</dbReference>
<dbReference type="CDD" id="cd05242">
    <property type="entry name" value="SDR_a8"/>
    <property type="match status" value="1"/>
</dbReference>
<gene>
    <name evidence="4" type="ORF">VHA01S_014_00860</name>
</gene>
<dbReference type="NCBIfam" id="TIGR01777">
    <property type="entry name" value="yfcH"/>
    <property type="match status" value="1"/>
</dbReference>
<protein>
    <submittedName>
        <fullName evidence="4">Putative nucleotide-sugar epimerase</fullName>
    </submittedName>
</protein>
<dbReference type="InterPro" id="IPR036291">
    <property type="entry name" value="NAD(P)-bd_dom_sf"/>
</dbReference>
<comment type="similarity">
    <text evidence="1">Belongs to the NAD(P)-dependent epimerase/dehydratase family. SDR39U1 subfamily.</text>
</comment>
<sequence>MHILITGGTGFIGRSLIKQLIPHQMTILTRDCDKAAEQLKHVNPNCLRFIDSLHSFNCLSEFDAVINLAGEPIVDKRWSQQQKQRICDSRWGLTQQLVELINQSSAPPKVFISGSAVGIYGDQKQLIVDENSPYQATGFPNYVCQKWEEIANQAQSPLTRVITIRTGIVLGTQGGALNKMLLPYKLGVGGPIGTGQQYMPWIHIEDMVRAIQFLLDTQTARGVFNMVAPHPTTNKEFSQVLAKTLSRPHFLFTPKFVLKLALGESSCLLFDSVKAKPKHLTELGFTFTYSRVQPALQHLLSR</sequence>
<organism evidence="4 5">
    <name type="scientific">Vibrio halioticoli NBRC 102217</name>
    <dbReference type="NCBI Taxonomy" id="1219072"/>
    <lineage>
        <taxon>Bacteria</taxon>
        <taxon>Pseudomonadati</taxon>
        <taxon>Pseudomonadota</taxon>
        <taxon>Gammaproteobacteria</taxon>
        <taxon>Vibrionales</taxon>
        <taxon>Vibrionaceae</taxon>
        <taxon>Vibrio</taxon>
    </lineage>
</organism>
<proteinExistence type="inferred from homology"/>
<reference evidence="4 5" key="1">
    <citation type="submission" date="2013-10" db="EMBL/GenBank/DDBJ databases">
        <authorList>
            <person name="Ichikawa N."/>
            <person name="Kimura A."/>
            <person name="Ohji S."/>
            <person name="Hosoyama A."/>
            <person name="Fujita N."/>
        </authorList>
    </citation>
    <scope>NUCLEOTIDE SEQUENCE [LARGE SCALE GENOMIC DNA]</scope>
    <source>
        <strain evidence="4 5">NBRC 102217</strain>
    </source>
</reference>
<feature type="domain" description="NAD-dependent epimerase/dehydratase" evidence="2">
    <location>
        <begin position="3"/>
        <end position="225"/>
    </location>
</feature>
<evidence type="ECO:0000259" key="2">
    <source>
        <dbReference type="Pfam" id="PF01370"/>
    </source>
</evidence>
<dbReference type="InterPro" id="IPR001509">
    <property type="entry name" value="Epimerase_deHydtase"/>
</dbReference>
<dbReference type="Gene3D" id="3.40.50.720">
    <property type="entry name" value="NAD(P)-binding Rossmann-like Domain"/>
    <property type="match status" value="1"/>
</dbReference>
<evidence type="ECO:0000256" key="1">
    <source>
        <dbReference type="ARBA" id="ARBA00009353"/>
    </source>
</evidence>
<dbReference type="OrthoDB" id="9801773at2"/>
<dbReference type="AlphaFoldDB" id="V5FGQ5"/>
<evidence type="ECO:0000259" key="3">
    <source>
        <dbReference type="Pfam" id="PF08338"/>
    </source>
</evidence>
<reference evidence="4 5" key="2">
    <citation type="submission" date="2013-11" db="EMBL/GenBank/DDBJ databases">
        <title>Whole genome shotgun sequence of Vibrio halioticoli NBRC 102217.</title>
        <authorList>
            <person name="Isaki S."/>
            <person name="Kimura A."/>
            <person name="Ohji S."/>
            <person name="Hosoyama A."/>
            <person name="Fujita N."/>
            <person name="Hashimoto M."/>
            <person name="Hosoyama Y."/>
            <person name="Yamazoe A."/>
        </authorList>
    </citation>
    <scope>NUCLEOTIDE SEQUENCE [LARGE SCALE GENOMIC DNA]</scope>
    <source>
        <strain evidence="4 5">NBRC 102217</strain>
    </source>
</reference>
<accession>V5FGQ5</accession>
<dbReference type="Pfam" id="PF01370">
    <property type="entry name" value="Epimerase"/>
    <property type="match status" value="1"/>
</dbReference>
<evidence type="ECO:0000313" key="4">
    <source>
        <dbReference type="EMBL" id="GAD89061.1"/>
    </source>
</evidence>
<feature type="domain" description="DUF1731" evidence="3">
    <location>
        <begin position="253"/>
        <end position="299"/>
    </location>
</feature>
<keyword evidence="5" id="KW-1185">Reference proteome</keyword>
<name>V5FGQ5_9VIBR</name>
<dbReference type="EMBL" id="BAUJ01000014">
    <property type="protein sequence ID" value="GAD89061.1"/>
    <property type="molecule type" value="Genomic_DNA"/>
</dbReference>
<dbReference type="eggNOG" id="COG1090">
    <property type="taxonomic scope" value="Bacteria"/>
</dbReference>
<comment type="caution">
    <text evidence="4">The sequence shown here is derived from an EMBL/GenBank/DDBJ whole genome shotgun (WGS) entry which is preliminary data.</text>
</comment>
<dbReference type="InterPro" id="IPR013549">
    <property type="entry name" value="DUF1731"/>
</dbReference>
<dbReference type="PANTHER" id="PTHR11092:SF0">
    <property type="entry name" value="EPIMERASE FAMILY PROTEIN SDR39U1"/>
    <property type="match status" value="1"/>
</dbReference>
<dbReference type="PANTHER" id="PTHR11092">
    <property type="entry name" value="SUGAR NUCLEOTIDE EPIMERASE RELATED"/>
    <property type="match status" value="1"/>
</dbReference>
<dbReference type="RefSeq" id="WP_023403434.1">
    <property type="nucleotide sequence ID" value="NZ_BAUJ01000014.1"/>
</dbReference>
<dbReference type="Proteomes" id="UP000017800">
    <property type="component" value="Unassembled WGS sequence"/>
</dbReference>
<dbReference type="InterPro" id="IPR010099">
    <property type="entry name" value="SDR39U1"/>
</dbReference>
<evidence type="ECO:0000313" key="5">
    <source>
        <dbReference type="Proteomes" id="UP000017800"/>
    </source>
</evidence>